<sequence length="87" mass="9337">MGTTMAVALSNSRVCEMEQYQILTAIVATAADVGSATKGDDDEVDNEIRCCLGQPTRLNLRTRLNQLGPDSAEVLSTRLCDTMTSTP</sequence>
<comment type="caution">
    <text evidence="1">The sequence shown here is derived from an EMBL/GenBank/DDBJ whole genome shotgun (WGS) entry which is preliminary data.</text>
</comment>
<organism evidence="1 2">
    <name type="scientific">Ensete ventricosum</name>
    <name type="common">Abyssinian banana</name>
    <name type="synonym">Musa ensete</name>
    <dbReference type="NCBI Taxonomy" id="4639"/>
    <lineage>
        <taxon>Eukaryota</taxon>
        <taxon>Viridiplantae</taxon>
        <taxon>Streptophyta</taxon>
        <taxon>Embryophyta</taxon>
        <taxon>Tracheophyta</taxon>
        <taxon>Spermatophyta</taxon>
        <taxon>Magnoliopsida</taxon>
        <taxon>Liliopsida</taxon>
        <taxon>Zingiberales</taxon>
        <taxon>Musaceae</taxon>
        <taxon>Ensete</taxon>
    </lineage>
</organism>
<name>A0A427B901_ENSVE</name>
<dbReference type="AlphaFoldDB" id="A0A427B901"/>
<dbReference type="EMBL" id="AMZH03000205">
    <property type="protein sequence ID" value="RRT84938.1"/>
    <property type="molecule type" value="Genomic_DNA"/>
</dbReference>
<evidence type="ECO:0000313" key="1">
    <source>
        <dbReference type="EMBL" id="RRT84938.1"/>
    </source>
</evidence>
<accession>A0A427B901</accession>
<reference evidence="1 2" key="1">
    <citation type="journal article" date="2014" name="Agronomy (Basel)">
        <title>A Draft Genome Sequence for Ensete ventricosum, the Drought-Tolerant Tree Against Hunger.</title>
        <authorList>
            <person name="Harrison J."/>
            <person name="Moore K.A."/>
            <person name="Paszkiewicz K."/>
            <person name="Jones T."/>
            <person name="Grant M."/>
            <person name="Ambacheew D."/>
            <person name="Muzemil S."/>
            <person name="Studholme D.J."/>
        </authorList>
    </citation>
    <scope>NUCLEOTIDE SEQUENCE [LARGE SCALE GENOMIC DNA]</scope>
</reference>
<gene>
    <name evidence="1" type="ORF">B296_00012675</name>
</gene>
<evidence type="ECO:0000313" key="2">
    <source>
        <dbReference type="Proteomes" id="UP000287651"/>
    </source>
</evidence>
<proteinExistence type="predicted"/>
<protein>
    <submittedName>
        <fullName evidence="1">Uncharacterized protein</fullName>
    </submittedName>
</protein>
<dbReference type="Proteomes" id="UP000287651">
    <property type="component" value="Unassembled WGS sequence"/>
</dbReference>